<sequence length="307" mass="32992">MFGNPIALISKSLIRYVGTLNDVNEANKTISLEQVRSMGTEGRRGNPAEEIPPSNDVYEFIQFSATDVLSVDFVNDDPAIIAQSGQQRQDGYPQRGGRGGYGNRGGSSSRGGYSSTRGTGPRRGGYQGRGGYQARPGRPIEVPESDFDFESSNSKLNKDDLAKEFAKMDIYSSTAAGLAGSSAAAASTSAAPRQPAAAAESTAYKPASSFFDDISCESKERMQMRENVMNPEERRSRMNAEHRQNYETFGQAVAEQNRFRYNRFHGGRGGAHPGSGGRGGRGRGGYNGAGGRSYQQQARPQNGAAEV</sequence>
<keyword evidence="2" id="KW-1185">Reference proteome</keyword>
<reference evidence="1" key="1">
    <citation type="submission" date="2022-07" db="EMBL/GenBank/DDBJ databases">
        <title>Phylogenomic reconstructions and comparative analyses of Kickxellomycotina fungi.</title>
        <authorList>
            <person name="Reynolds N.K."/>
            <person name="Stajich J.E."/>
            <person name="Barry K."/>
            <person name="Grigoriev I.V."/>
            <person name="Crous P."/>
            <person name="Smith M.E."/>
        </authorList>
    </citation>
    <scope>NUCLEOTIDE SEQUENCE</scope>
    <source>
        <strain evidence="1">CBS 109366</strain>
    </source>
</reference>
<accession>A0ACC1K813</accession>
<gene>
    <name evidence="1" type="ORF">IWQ57_000378</name>
</gene>
<comment type="caution">
    <text evidence="1">The sequence shown here is derived from an EMBL/GenBank/DDBJ whole genome shotgun (WGS) entry which is preliminary data.</text>
</comment>
<proteinExistence type="predicted"/>
<name>A0ACC1K813_9FUNG</name>
<dbReference type="EMBL" id="JANBUJ010000012">
    <property type="protein sequence ID" value="KAJ2775546.1"/>
    <property type="molecule type" value="Genomic_DNA"/>
</dbReference>
<evidence type="ECO:0000313" key="1">
    <source>
        <dbReference type="EMBL" id="KAJ2775546.1"/>
    </source>
</evidence>
<evidence type="ECO:0000313" key="2">
    <source>
        <dbReference type="Proteomes" id="UP001140234"/>
    </source>
</evidence>
<organism evidence="1 2">
    <name type="scientific">Coemansia nantahalensis</name>
    <dbReference type="NCBI Taxonomy" id="2789366"/>
    <lineage>
        <taxon>Eukaryota</taxon>
        <taxon>Fungi</taxon>
        <taxon>Fungi incertae sedis</taxon>
        <taxon>Zoopagomycota</taxon>
        <taxon>Kickxellomycotina</taxon>
        <taxon>Kickxellomycetes</taxon>
        <taxon>Kickxellales</taxon>
        <taxon>Kickxellaceae</taxon>
        <taxon>Coemansia</taxon>
    </lineage>
</organism>
<dbReference type="Proteomes" id="UP001140234">
    <property type="component" value="Unassembled WGS sequence"/>
</dbReference>
<protein>
    <submittedName>
        <fullName evidence="1">Uncharacterized protein</fullName>
    </submittedName>
</protein>